<dbReference type="GO" id="GO:0006754">
    <property type="term" value="P:ATP biosynthetic process"/>
    <property type="evidence" value="ECO:0007669"/>
    <property type="project" value="TreeGrafter"/>
</dbReference>
<dbReference type="Gene3D" id="3.90.79.10">
    <property type="entry name" value="Nucleoside Triphosphate Pyrophosphohydrolase"/>
    <property type="match status" value="1"/>
</dbReference>
<dbReference type="PROSITE" id="PS00893">
    <property type="entry name" value="NUDIX_BOX"/>
    <property type="match status" value="1"/>
</dbReference>
<name>A0A212AEG4_9RHOB</name>
<dbReference type="AlphaFoldDB" id="A0A212AEG4"/>
<dbReference type="InterPro" id="IPR020084">
    <property type="entry name" value="NUDIX_hydrolase_CS"/>
</dbReference>
<dbReference type="Proteomes" id="UP000196878">
    <property type="component" value="Unassembled WGS sequence"/>
</dbReference>
<dbReference type="InterPro" id="IPR000086">
    <property type="entry name" value="NUDIX_hydrolase_dom"/>
</dbReference>
<proteinExistence type="predicted"/>
<dbReference type="SUPFAM" id="SSF55811">
    <property type="entry name" value="Nudix"/>
    <property type="match status" value="1"/>
</dbReference>
<dbReference type="CDD" id="cd04662">
    <property type="entry name" value="NUDIX_Hydrolase"/>
    <property type="match status" value="1"/>
</dbReference>
<keyword evidence="7" id="KW-1185">Reference proteome</keyword>
<dbReference type="OrthoDB" id="954553at2"/>
<organism evidence="5 7">
    <name type="scientific">Haematobacter genomosp. 1</name>
    <dbReference type="NCBI Taxonomy" id="366618"/>
    <lineage>
        <taxon>Bacteria</taxon>
        <taxon>Pseudomonadati</taxon>
        <taxon>Pseudomonadota</taxon>
        <taxon>Alphaproteobacteria</taxon>
        <taxon>Rhodobacterales</taxon>
        <taxon>Paracoccaceae</taxon>
        <taxon>Haematobacter</taxon>
    </lineage>
</organism>
<reference evidence="5 7" key="1">
    <citation type="submission" date="2016-12" db="EMBL/GenBank/DDBJ databases">
        <title>Comparison of Traditional DNA-DNA Hybridization with In Silico Genomic Analysis.</title>
        <authorList>
            <person name="Nicholson A.C."/>
            <person name="Humrighouse B.W."/>
            <person name="Graziano J."/>
            <person name="Lasker B."/>
            <person name="Whitney A.M."/>
            <person name="Mcquiston J.R."/>
        </authorList>
    </citation>
    <scope>NUCLEOTIDE SEQUENCE [LARGE SCALE GENOMIC DNA]</scope>
    <source>
        <strain evidence="5 7">H2240</strain>
    </source>
</reference>
<dbReference type="GO" id="GO:0006167">
    <property type="term" value="P:AMP biosynthetic process"/>
    <property type="evidence" value="ECO:0007669"/>
    <property type="project" value="TreeGrafter"/>
</dbReference>
<keyword evidence="2 5" id="KW-0378">Hydrolase</keyword>
<feature type="region of interest" description="Disordered" evidence="3">
    <location>
        <begin position="41"/>
        <end position="73"/>
    </location>
</feature>
<dbReference type="InterPro" id="IPR015797">
    <property type="entry name" value="NUDIX_hydrolase-like_dom_sf"/>
</dbReference>
<evidence type="ECO:0000256" key="2">
    <source>
        <dbReference type="ARBA" id="ARBA00022801"/>
    </source>
</evidence>
<dbReference type="EMBL" id="NIPW01000007">
    <property type="protein sequence ID" value="OWJ79731.1"/>
    <property type="molecule type" value="Genomic_DNA"/>
</dbReference>
<dbReference type="GO" id="GO:0004081">
    <property type="term" value="F:bis(5'-nucleosyl)-tetraphosphatase (asymmetrical) activity"/>
    <property type="evidence" value="ECO:0007669"/>
    <property type="project" value="TreeGrafter"/>
</dbReference>
<comment type="caution">
    <text evidence="5">The sequence shown here is derived from an EMBL/GenBank/DDBJ whole genome shotgun (WGS) entry which is preliminary data.</text>
</comment>
<dbReference type="InterPro" id="IPR051325">
    <property type="entry name" value="Nudix_hydrolase_domain"/>
</dbReference>
<dbReference type="EMBL" id="NIPW01000001">
    <property type="protein sequence ID" value="OWJ80807.1"/>
    <property type="molecule type" value="Genomic_DNA"/>
</dbReference>
<feature type="domain" description="Nudix hydrolase" evidence="4">
    <location>
        <begin position="1"/>
        <end position="149"/>
    </location>
</feature>
<evidence type="ECO:0000259" key="4">
    <source>
        <dbReference type="PROSITE" id="PS51462"/>
    </source>
</evidence>
<feature type="compositionally biased region" description="Basic and acidic residues" evidence="3">
    <location>
        <begin position="54"/>
        <end position="64"/>
    </location>
</feature>
<dbReference type="PROSITE" id="PS51462">
    <property type="entry name" value="NUDIX"/>
    <property type="match status" value="1"/>
</dbReference>
<accession>A0A212AEG4</accession>
<evidence type="ECO:0000313" key="6">
    <source>
        <dbReference type="EMBL" id="OWJ80807.1"/>
    </source>
</evidence>
<gene>
    <name evidence="6" type="ORF">CDV49_00020</name>
    <name evidence="5" type="ORF">CDV49_05320</name>
</gene>
<dbReference type="PANTHER" id="PTHR21340">
    <property type="entry name" value="DIADENOSINE 5,5-P1,P4-TETRAPHOSPHATE PYROPHOSPHOHYDROLASE MUTT"/>
    <property type="match status" value="1"/>
</dbReference>
<evidence type="ECO:0000256" key="1">
    <source>
        <dbReference type="ARBA" id="ARBA00001946"/>
    </source>
</evidence>
<comment type="cofactor">
    <cofactor evidence="1">
        <name>Mg(2+)</name>
        <dbReference type="ChEBI" id="CHEBI:18420"/>
    </cofactor>
</comment>
<protein>
    <submittedName>
        <fullName evidence="5">NUDIX hydrolase</fullName>
    </submittedName>
</protein>
<evidence type="ECO:0000256" key="3">
    <source>
        <dbReference type="SAM" id="MobiDB-lite"/>
    </source>
</evidence>
<sequence length="151" mass="16769">MSRQSAGLLLYRRPPAGMEVLLVHPGGPYWRRRDAGAWSIPKGEYGPEEASEAAARRETREETGHVVGTPLLPLGTIRQKGGKEVTAFATEGDFDPGMLVSNSFEMEWPPRSGRTASFPEVDQARWFSLAEARTRLLPAQVPFLHRLEQAL</sequence>
<dbReference type="RefSeq" id="WP_088213552.1">
    <property type="nucleotide sequence ID" value="NZ_NIPW01000001.1"/>
</dbReference>
<evidence type="ECO:0000313" key="5">
    <source>
        <dbReference type="EMBL" id="OWJ79731.1"/>
    </source>
</evidence>
<dbReference type="PANTHER" id="PTHR21340:SF7">
    <property type="entry name" value="NUDIX HYDROLASE DOMAIN-CONTAINING PROTEIN"/>
    <property type="match status" value="1"/>
</dbReference>
<dbReference type="Pfam" id="PF00293">
    <property type="entry name" value="NUDIX"/>
    <property type="match status" value="1"/>
</dbReference>
<evidence type="ECO:0000313" key="7">
    <source>
        <dbReference type="Proteomes" id="UP000196878"/>
    </source>
</evidence>